<reference evidence="1 2" key="1">
    <citation type="submission" date="2019-06" db="EMBL/GenBank/DDBJ databases">
        <title>Whole genome shotgun sequence of Vibrio comitans NBRC 102076.</title>
        <authorList>
            <person name="Hosoyama A."/>
            <person name="Uohara A."/>
            <person name="Ohji S."/>
            <person name="Ichikawa N."/>
        </authorList>
    </citation>
    <scope>NUCLEOTIDE SEQUENCE [LARGE SCALE GENOMIC DNA]</scope>
    <source>
        <strain evidence="1 2">NBRC 102076</strain>
    </source>
</reference>
<proteinExistence type="predicted"/>
<dbReference type="Proteomes" id="UP000318242">
    <property type="component" value="Unassembled WGS sequence"/>
</dbReference>
<gene>
    <name evidence="1" type="ORF">VCO01S_05120</name>
</gene>
<comment type="caution">
    <text evidence="1">The sequence shown here is derived from an EMBL/GenBank/DDBJ whole genome shotgun (WGS) entry which is preliminary data.</text>
</comment>
<accession>A0A4Y3IIH6</accession>
<dbReference type="EMBL" id="BJLH01000002">
    <property type="protein sequence ID" value="GEA59319.1"/>
    <property type="molecule type" value="Genomic_DNA"/>
</dbReference>
<organism evidence="1 2">
    <name type="scientific">Vibrio comitans NBRC 102076</name>
    <dbReference type="NCBI Taxonomy" id="1219078"/>
    <lineage>
        <taxon>Bacteria</taxon>
        <taxon>Pseudomonadati</taxon>
        <taxon>Pseudomonadota</taxon>
        <taxon>Gammaproteobacteria</taxon>
        <taxon>Vibrionales</taxon>
        <taxon>Vibrionaceae</taxon>
        <taxon>Vibrio</taxon>
    </lineage>
</organism>
<name>A0A4Y3IIH6_9VIBR</name>
<protein>
    <submittedName>
        <fullName evidence="1">Uncharacterized protein</fullName>
    </submittedName>
</protein>
<dbReference type="AlphaFoldDB" id="A0A4Y3IIH6"/>
<keyword evidence="2" id="KW-1185">Reference proteome</keyword>
<evidence type="ECO:0000313" key="2">
    <source>
        <dbReference type="Proteomes" id="UP000318242"/>
    </source>
</evidence>
<sequence length="79" mass="9073">MLISLYVDGRSSSELLAGVVRTKGIPRCVPTLKGIKEGKYRYCCLFDSHFEKTQQILTLQLKKSPARLGKRRFLQLKMK</sequence>
<evidence type="ECO:0000313" key="1">
    <source>
        <dbReference type="EMBL" id="GEA59319.1"/>
    </source>
</evidence>